<comment type="catalytic activity">
    <reaction evidence="11">
        <text>8-oxo-GTP + H2O = 8-oxo-GMP + diphosphate + H(+)</text>
        <dbReference type="Rhea" id="RHEA:67616"/>
        <dbReference type="ChEBI" id="CHEBI:15377"/>
        <dbReference type="ChEBI" id="CHEBI:15378"/>
        <dbReference type="ChEBI" id="CHEBI:33019"/>
        <dbReference type="ChEBI" id="CHEBI:143553"/>
        <dbReference type="ChEBI" id="CHEBI:145694"/>
    </reaction>
</comment>
<protein>
    <recommendedName>
        <fullName evidence="13">8-oxo-dGTP diphosphatase</fullName>
        <ecNumber evidence="12">3.6.1.55</ecNumber>
    </recommendedName>
    <alternativeName>
        <fullName evidence="16">7,8-dihydro-8-oxoguanine-triphosphatase</fullName>
    </alternativeName>
    <alternativeName>
        <fullName evidence="15">Mutator protein MutT</fullName>
    </alternativeName>
    <alternativeName>
        <fullName evidence="14">dGTP pyrophosphohydrolase</fullName>
    </alternativeName>
</protein>
<dbReference type="Pfam" id="PF00293">
    <property type="entry name" value="NUDIX"/>
    <property type="match status" value="1"/>
</dbReference>
<keyword evidence="8" id="KW-0460">Magnesium</keyword>
<dbReference type="GO" id="GO:0006260">
    <property type="term" value="P:DNA replication"/>
    <property type="evidence" value="ECO:0007669"/>
    <property type="project" value="UniProtKB-KW"/>
</dbReference>
<dbReference type="PROSITE" id="PS51462">
    <property type="entry name" value="NUDIX"/>
    <property type="match status" value="1"/>
</dbReference>
<evidence type="ECO:0000256" key="1">
    <source>
        <dbReference type="ARBA" id="ARBA00001946"/>
    </source>
</evidence>
<dbReference type="GO" id="GO:0008413">
    <property type="term" value="F:8-oxo-7,8-dihydroguanosine triphosphate pyrophosphatase activity"/>
    <property type="evidence" value="ECO:0007669"/>
    <property type="project" value="TreeGrafter"/>
</dbReference>
<dbReference type="Proteomes" id="UP000593591">
    <property type="component" value="Chromosome"/>
</dbReference>
<dbReference type="InterPro" id="IPR047127">
    <property type="entry name" value="MutT-like"/>
</dbReference>
<dbReference type="RefSeq" id="WP_184651963.1">
    <property type="nucleotide sequence ID" value="NZ_JACHFR010000001.1"/>
</dbReference>
<dbReference type="InterPro" id="IPR015797">
    <property type="entry name" value="NUDIX_hydrolase-like_dom_sf"/>
</dbReference>
<reference evidence="19 21" key="2">
    <citation type="submission" date="2020-08" db="EMBL/GenBank/DDBJ databases">
        <title>Genomic Encyclopedia of Type Strains, Phase IV (KMG-IV): sequencing the most valuable type-strain genomes for metagenomic binning, comparative biology and taxonomic classification.</title>
        <authorList>
            <person name="Goeker M."/>
        </authorList>
    </citation>
    <scope>NUCLEOTIDE SEQUENCE [LARGE SCALE GENOMIC DNA]</scope>
    <source>
        <strain evidence="19 21">DSM 103679</strain>
    </source>
</reference>
<evidence type="ECO:0000259" key="18">
    <source>
        <dbReference type="PROSITE" id="PS51462"/>
    </source>
</evidence>
<dbReference type="PANTHER" id="PTHR47707">
    <property type="entry name" value="8-OXO-DGTP DIPHOSPHATASE"/>
    <property type="match status" value="1"/>
</dbReference>
<evidence type="ECO:0000256" key="14">
    <source>
        <dbReference type="ARBA" id="ARBA00041592"/>
    </source>
</evidence>
<keyword evidence="7 17" id="KW-0378">Hydrolase</keyword>
<name>A0A840S7H9_9SPIR</name>
<dbReference type="GO" id="GO:0006281">
    <property type="term" value="P:DNA repair"/>
    <property type="evidence" value="ECO:0007669"/>
    <property type="project" value="UniProtKB-KW"/>
</dbReference>
<dbReference type="SUPFAM" id="SSF55811">
    <property type="entry name" value="Nudix"/>
    <property type="match status" value="1"/>
</dbReference>
<dbReference type="PRINTS" id="PR00502">
    <property type="entry name" value="NUDIXFAMILY"/>
</dbReference>
<dbReference type="GO" id="GO:0044715">
    <property type="term" value="F:8-oxo-dGDP phosphatase activity"/>
    <property type="evidence" value="ECO:0007669"/>
    <property type="project" value="TreeGrafter"/>
</dbReference>
<dbReference type="EC" id="3.6.1.55" evidence="12"/>
<keyword evidence="3" id="KW-0515">Mutator protein</keyword>
<dbReference type="GO" id="GO:0046872">
    <property type="term" value="F:metal ion binding"/>
    <property type="evidence" value="ECO:0007669"/>
    <property type="project" value="UniProtKB-KW"/>
</dbReference>
<evidence type="ECO:0000313" key="21">
    <source>
        <dbReference type="Proteomes" id="UP000578697"/>
    </source>
</evidence>
<evidence type="ECO:0000256" key="3">
    <source>
        <dbReference type="ARBA" id="ARBA00022457"/>
    </source>
</evidence>
<evidence type="ECO:0000313" key="22">
    <source>
        <dbReference type="Proteomes" id="UP000593591"/>
    </source>
</evidence>
<evidence type="ECO:0000256" key="7">
    <source>
        <dbReference type="ARBA" id="ARBA00022801"/>
    </source>
</evidence>
<evidence type="ECO:0000256" key="5">
    <source>
        <dbReference type="ARBA" id="ARBA00022723"/>
    </source>
</evidence>
<keyword evidence="6" id="KW-0227">DNA damage</keyword>
<dbReference type="Proteomes" id="UP000578697">
    <property type="component" value="Unassembled WGS sequence"/>
</dbReference>
<keyword evidence="5" id="KW-0479">Metal-binding</keyword>
<evidence type="ECO:0000256" key="9">
    <source>
        <dbReference type="ARBA" id="ARBA00023204"/>
    </source>
</evidence>
<evidence type="ECO:0000256" key="12">
    <source>
        <dbReference type="ARBA" id="ARBA00038905"/>
    </source>
</evidence>
<dbReference type="CDD" id="cd03425">
    <property type="entry name" value="NUDIX_MutT_NudA_like"/>
    <property type="match status" value="1"/>
</dbReference>
<dbReference type="GO" id="GO:0044716">
    <property type="term" value="F:8-oxo-GDP phosphatase activity"/>
    <property type="evidence" value="ECO:0007669"/>
    <property type="project" value="TreeGrafter"/>
</dbReference>
<keyword evidence="9" id="KW-0234">DNA repair</keyword>
<evidence type="ECO:0000256" key="4">
    <source>
        <dbReference type="ARBA" id="ARBA00022705"/>
    </source>
</evidence>
<dbReference type="Gene3D" id="3.90.79.10">
    <property type="entry name" value="Nucleoside Triphosphate Pyrophosphohydrolase"/>
    <property type="match status" value="1"/>
</dbReference>
<dbReference type="PROSITE" id="PS00893">
    <property type="entry name" value="NUDIX_BOX"/>
    <property type="match status" value="1"/>
</dbReference>
<dbReference type="PANTHER" id="PTHR47707:SF1">
    <property type="entry name" value="NUDIX HYDROLASE FAMILY PROTEIN"/>
    <property type="match status" value="1"/>
</dbReference>
<feature type="domain" description="Nudix hydrolase" evidence="18">
    <location>
        <begin position="1"/>
        <end position="132"/>
    </location>
</feature>
<evidence type="ECO:0000256" key="17">
    <source>
        <dbReference type="RuleBase" id="RU003476"/>
    </source>
</evidence>
<dbReference type="AlphaFoldDB" id="A0A840S7H9"/>
<evidence type="ECO:0000256" key="10">
    <source>
        <dbReference type="ARBA" id="ARBA00035861"/>
    </source>
</evidence>
<dbReference type="InterPro" id="IPR020084">
    <property type="entry name" value="NUDIX_hydrolase_CS"/>
</dbReference>
<dbReference type="EMBL" id="CP031517">
    <property type="protein sequence ID" value="QOS39768.1"/>
    <property type="molecule type" value="Genomic_DNA"/>
</dbReference>
<evidence type="ECO:0000256" key="13">
    <source>
        <dbReference type="ARBA" id="ARBA00040794"/>
    </source>
</evidence>
<gene>
    <name evidence="20" type="ORF">DYE49_04560</name>
    <name evidence="19" type="ORF">HNP77_000893</name>
</gene>
<keyword evidence="4" id="KW-0235">DNA replication</keyword>
<evidence type="ECO:0000256" key="8">
    <source>
        <dbReference type="ARBA" id="ARBA00022842"/>
    </source>
</evidence>
<dbReference type="GO" id="GO:0035539">
    <property type="term" value="F:8-oxo-7,8-dihydrodeoxyguanosine triphosphate pyrophosphatase activity"/>
    <property type="evidence" value="ECO:0007669"/>
    <property type="project" value="UniProtKB-EC"/>
</dbReference>
<dbReference type="EMBL" id="JACHFR010000001">
    <property type="protein sequence ID" value="MBB5218549.1"/>
    <property type="molecule type" value="Genomic_DNA"/>
</dbReference>
<comment type="similarity">
    <text evidence="2 17">Belongs to the Nudix hydrolase family.</text>
</comment>
<evidence type="ECO:0000256" key="2">
    <source>
        <dbReference type="ARBA" id="ARBA00005582"/>
    </source>
</evidence>
<evidence type="ECO:0000256" key="11">
    <source>
        <dbReference type="ARBA" id="ARBA00036904"/>
    </source>
</evidence>
<evidence type="ECO:0000313" key="19">
    <source>
        <dbReference type="EMBL" id="MBB5218549.1"/>
    </source>
</evidence>
<proteinExistence type="inferred from homology"/>
<dbReference type="InterPro" id="IPR000086">
    <property type="entry name" value="NUDIX_hydrolase_dom"/>
</dbReference>
<evidence type="ECO:0000256" key="6">
    <source>
        <dbReference type="ARBA" id="ARBA00022763"/>
    </source>
</evidence>
<comment type="catalytic activity">
    <reaction evidence="10">
        <text>8-oxo-dGTP + H2O = 8-oxo-dGMP + diphosphate + H(+)</text>
        <dbReference type="Rhea" id="RHEA:31575"/>
        <dbReference type="ChEBI" id="CHEBI:15377"/>
        <dbReference type="ChEBI" id="CHEBI:15378"/>
        <dbReference type="ChEBI" id="CHEBI:33019"/>
        <dbReference type="ChEBI" id="CHEBI:63224"/>
        <dbReference type="ChEBI" id="CHEBI:77896"/>
        <dbReference type="EC" id="3.6.1.55"/>
    </reaction>
</comment>
<accession>A0A840S7H9</accession>
<dbReference type="InterPro" id="IPR020476">
    <property type="entry name" value="Nudix_hydrolase"/>
</dbReference>
<dbReference type="KEGG" id="trc:DYE49_04560"/>
<sequence>MSKISVVCLCVRDGKVFIAKRNPVGQMGNRWEFPGGKVEKNESDESAIIREMKEEFGIDVTIVNRICKKNFINCDVNLELHVYEVSFPHDGLEKRFTLSEHSEYRWVFFSDIDKNCFVDSDFSIMDICKNYFESKR</sequence>
<reference evidence="20 22" key="1">
    <citation type="submission" date="2018-08" db="EMBL/GenBank/DDBJ databases">
        <title>The first complete genome of Treponema rectale (CHPAT), a commensal spirochete of the bovine rectum.</title>
        <authorList>
            <person name="Staton G.J."/>
            <person name="Clegg S.R."/>
            <person name="Carter S.D."/>
            <person name="Radford A.D."/>
            <person name="Darby A."/>
            <person name="Hall N."/>
            <person name="Birtles R.J."/>
            <person name="Evans N.J."/>
        </authorList>
    </citation>
    <scope>NUCLEOTIDE SEQUENCE [LARGE SCALE GENOMIC DNA]</scope>
    <source>
        <strain evidence="20 22">CHPA</strain>
    </source>
</reference>
<organism evidence="19 21">
    <name type="scientific">Treponema rectale</name>
    <dbReference type="NCBI Taxonomy" id="744512"/>
    <lineage>
        <taxon>Bacteria</taxon>
        <taxon>Pseudomonadati</taxon>
        <taxon>Spirochaetota</taxon>
        <taxon>Spirochaetia</taxon>
        <taxon>Spirochaetales</taxon>
        <taxon>Treponemataceae</taxon>
        <taxon>Treponema</taxon>
    </lineage>
</organism>
<evidence type="ECO:0000313" key="20">
    <source>
        <dbReference type="EMBL" id="QOS39768.1"/>
    </source>
</evidence>
<evidence type="ECO:0000256" key="15">
    <source>
        <dbReference type="ARBA" id="ARBA00041979"/>
    </source>
</evidence>
<keyword evidence="21" id="KW-1185">Reference proteome</keyword>
<evidence type="ECO:0000256" key="16">
    <source>
        <dbReference type="ARBA" id="ARBA00042798"/>
    </source>
</evidence>
<comment type="cofactor">
    <cofactor evidence="1">
        <name>Mg(2+)</name>
        <dbReference type="ChEBI" id="CHEBI:18420"/>
    </cofactor>
</comment>